<feature type="compositionally biased region" description="Low complexity" evidence="1">
    <location>
        <begin position="1"/>
        <end position="21"/>
    </location>
</feature>
<protein>
    <submittedName>
        <fullName evidence="2">Uncharacterized protein</fullName>
    </submittedName>
</protein>
<evidence type="ECO:0000256" key="1">
    <source>
        <dbReference type="SAM" id="MobiDB-lite"/>
    </source>
</evidence>
<gene>
    <name evidence="2" type="ORF">Pmani_023719</name>
</gene>
<evidence type="ECO:0000313" key="2">
    <source>
        <dbReference type="EMBL" id="KAK4304328.1"/>
    </source>
</evidence>
<sequence length="74" mass="8411">MSLSHLPQPLSQSYKANLNNNHHYHHNKIPLSQLPQPLTLLHPYIPPQSPTTATHPPSHVIHYTPIQLNPNSFL</sequence>
<proteinExistence type="predicted"/>
<reference evidence="2" key="1">
    <citation type="submission" date="2023-11" db="EMBL/GenBank/DDBJ databases">
        <title>Genome assemblies of two species of porcelain crab, Petrolisthes cinctipes and Petrolisthes manimaculis (Anomura: Porcellanidae).</title>
        <authorList>
            <person name="Angst P."/>
        </authorList>
    </citation>
    <scope>NUCLEOTIDE SEQUENCE</scope>
    <source>
        <strain evidence="2">PB745_02</strain>
        <tissue evidence="2">Gill</tissue>
    </source>
</reference>
<dbReference type="EMBL" id="JAWZYT010002446">
    <property type="protein sequence ID" value="KAK4304328.1"/>
    <property type="molecule type" value="Genomic_DNA"/>
</dbReference>
<feature type="region of interest" description="Disordered" evidence="1">
    <location>
        <begin position="42"/>
        <end position="62"/>
    </location>
</feature>
<accession>A0AAE1PA45</accession>
<name>A0AAE1PA45_9EUCA</name>
<dbReference type="Proteomes" id="UP001292094">
    <property type="component" value="Unassembled WGS sequence"/>
</dbReference>
<comment type="caution">
    <text evidence="2">The sequence shown here is derived from an EMBL/GenBank/DDBJ whole genome shotgun (WGS) entry which is preliminary data.</text>
</comment>
<dbReference type="AlphaFoldDB" id="A0AAE1PA45"/>
<organism evidence="2 3">
    <name type="scientific">Petrolisthes manimaculis</name>
    <dbReference type="NCBI Taxonomy" id="1843537"/>
    <lineage>
        <taxon>Eukaryota</taxon>
        <taxon>Metazoa</taxon>
        <taxon>Ecdysozoa</taxon>
        <taxon>Arthropoda</taxon>
        <taxon>Crustacea</taxon>
        <taxon>Multicrustacea</taxon>
        <taxon>Malacostraca</taxon>
        <taxon>Eumalacostraca</taxon>
        <taxon>Eucarida</taxon>
        <taxon>Decapoda</taxon>
        <taxon>Pleocyemata</taxon>
        <taxon>Anomura</taxon>
        <taxon>Galatheoidea</taxon>
        <taxon>Porcellanidae</taxon>
        <taxon>Petrolisthes</taxon>
    </lineage>
</organism>
<feature type="region of interest" description="Disordered" evidence="1">
    <location>
        <begin position="1"/>
        <end position="29"/>
    </location>
</feature>
<evidence type="ECO:0000313" key="3">
    <source>
        <dbReference type="Proteomes" id="UP001292094"/>
    </source>
</evidence>
<keyword evidence="3" id="KW-1185">Reference proteome</keyword>